<accession>C6XZB8</accession>
<evidence type="ECO:0000313" key="2">
    <source>
        <dbReference type="EMBL" id="ACU04614.1"/>
    </source>
</evidence>
<sequence>MNTEIQTYNDAQPGAYKEICNRLATEIGHNLGEAESKIWHAHPVWFINGNPIVGYSKLKAGIRLMFWSGADFAEEQLKINTGKFKDASVTYTAAEEINTGDLKRWLEKSREIQWDYKHIVKRKGVLLRLK</sequence>
<dbReference type="Gene3D" id="3.90.1150.200">
    <property type="match status" value="1"/>
</dbReference>
<dbReference type="Pfam" id="PF08818">
    <property type="entry name" value="DUF1801"/>
    <property type="match status" value="1"/>
</dbReference>
<name>C6XZB8_PEDHD</name>
<keyword evidence="3" id="KW-1185">Reference proteome</keyword>
<dbReference type="HOGENOM" id="CLU_1935877_0_0_10"/>
<dbReference type="AlphaFoldDB" id="C6XZB8"/>
<feature type="domain" description="YdhG-like" evidence="1">
    <location>
        <begin position="17"/>
        <end position="108"/>
    </location>
</feature>
<evidence type="ECO:0000259" key="1">
    <source>
        <dbReference type="Pfam" id="PF08818"/>
    </source>
</evidence>
<dbReference type="OrthoDB" id="192368at2"/>
<dbReference type="STRING" id="485917.Phep_2410"/>
<gene>
    <name evidence="2" type="ordered locus">Phep_2410</name>
</gene>
<dbReference type="RefSeq" id="WP_015808226.1">
    <property type="nucleotide sequence ID" value="NC_013061.1"/>
</dbReference>
<dbReference type="Proteomes" id="UP000000852">
    <property type="component" value="Chromosome"/>
</dbReference>
<organism evidence="2 3">
    <name type="scientific">Pedobacter heparinus (strain ATCC 13125 / DSM 2366 / CIP 104194 / JCM 7457 / NBRC 12017 / NCIMB 9290 / NRRL B-14731 / HIM 762-3)</name>
    <dbReference type="NCBI Taxonomy" id="485917"/>
    <lineage>
        <taxon>Bacteria</taxon>
        <taxon>Pseudomonadati</taxon>
        <taxon>Bacteroidota</taxon>
        <taxon>Sphingobacteriia</taxon>
        <taxon>Sphingobacteriales</taxon>
        <taxon>Sphingobacteriaceae</taxon>
        <taxon>Pedobacter</taxon>
    </lineage>
</organism>
<protein>
    <recommendedName>
        <fullName evidence="1">YdhG-like domain-containing protein</fullName>
    </recommendedName>
</protein>
<dbReference type="InterPro" id="IPR014922">
    <property type="entry name" value="YdhG-like"/>
</dbReference>
<proteinExistence type="predicted"/>
<dbReference type="KEGG" id="phe:Phep_2410"/>
<evidence type="ECO:0000313" key="3">
    <source>
        <dbReference type="Proteomes" id="UP000000852"/>
    </source>
</evidence>
<dbReference type="SUPFAM" id="SSF159888">
    <property type="entry name" value="YdhG-like"/>
    <property type="match status" value="1"/>
</dbReference>
<dbReference type="eggNOG" id="COG4898">
    <property type="taxonomic scope" value="Bacteria"/>
</dbReference>
<reference evidence="2 3" key="1">
    <citation type="journal article" date="2009" name="Stand. Genomic Sci.">
        <title>Complete genome sequence of Pedobacter heparinus type strain (HIM 762-3).</title>
        <authorList>
            <person name="Han C."/>
            <person name="Spring S."/>
            <person name="Lapidus A."/>
            <person name="Del Rio T.G."/>
            <person name="Tice H."/>
            <person name="Copeland A."/>
            <person name="Cheng J.F."/>
            <person name="Lucas S."/>
            <person name="Chen F."/>
            <person name="Nolan M."/>
            <person name="Bruce D."/>
            <person name="Goodwin L."/>
            <person name="Pitluck S."/>
            <person name="Ivanova N."/>
            <person name="Mavromatis K."/>
            <person name="Mikhailova N."/>
            <person name="Pati A."/>
            <person name="Chen A."/>
            <person name="Palaniappan K."/>
            <person name="Land M."/>
            <person name="Hauser L."/>
            <person name="Chang Y.J."/>
            <person name="Jeffries C.C."/>
            <person name="Saunders E."/>
            <person name="Chertkov O."/>
            <person name="Brettin T."/>
            <person name="Goker M."/>
            <person name="Rohde M."/>
            <person name="Bristow J."/>
            <person name="Eisen J.A."/>
            <person name="Markowitz V."/>
            <person name="Hugenholtz P."/>
            <person name="Kyrpides N.C."/>
            <person name="Klenk H.P."/>
            <person name="Detter J.C."/>
        </authorList>
    </citation>
    <scope>NUCLEOTIDE SEQUENCE [LARGE SCALE GENOMIC DNA]</scope>
    <source>
        <strain evidence="3">ATCC 13125 / DSM 2366 / CIP 104194 / JCM 7457 / NBRC 12017 / NCIMB 9290 / NRRL B-14731 / HIM 762-3</strain>
    </source>
</reference>
<dbReference type="EMBL" id="CP001681">
    <property type="protein sequence ID" value="ACU04614.1"/>
    <property type="molecule type" value="Genomic_DNA"/>
</dbReference>